<evidence type="ECO:0008006" key="3">
    <source>
        <dbReference type="Google" id="ProtNLM"/>
    </source>
</evidence>
<dbReference type="Proteomes" id="UP000776629">
    <property type="component" value="Unassembled WGS sequence"/>
</dbReference>
<evidence type="ECO:0000313" key="1">
    <source>
        <dbReference type="EMBL" id="MBM6753329.1"/>
    </source>
</evidence>
<gene>
    <name evidence="1" type="ORF">H5993_00915</name>
</gene>
<evidence type="ECO:0000313" key="2">
    <source>
        <dbReference type="Proteomes" id="UP000776629"/>
    </source>
</evidence>
<dbReference type="EMBL" id="JACJJQ010000003">
    <property type="protein sequence ID" value="MBM6753329.1"/>
    <property type="molecule type" value="Genomic_DNA"/>
</dbReference>
<protein>
    <recommendedName>
        <fullName evidence="3">Transposase</fullName>
    </recommendedName>
</protein>
<dbReference type="RefSeq" id="WP_056994980.1">
    <property type="nucleotide sequence ID" value="NZ_JACJJQ010000003.1"/>
</dbReference>
<keyword evidence="2" id="KW-1185">Reference proteome</keyword>
<proteinExistence type="predicted"/>
<accession>A0ABS2ELH6</accession>
<sequence length="62" mass="7013">MEEKQDIVETIFKSKATPATKPLKRSHRSIELNVKHIRLTLFQGVDSELAAKIITTVLDHVS</sequence>
<organism evidence="1 2">
    <name type="scientific">Limosilactobacillus alvi</name>
    <dbReference type="NCBI Taxonomy" id="990412"/>
    <lineage>
        <taxon>Bacteria</taxon>
        <taxon>Bacillati</taxon>
        <taxon>Bacillota</taxon>
        <taxon>Bacilli</taxon>
        <taxon>Lactobacillales</taxon>
        <taxon>Lactobacillaceae</taxon>
        <taxon>Limosilactobacillus</taxon>
    </lineage>
</organism>
<comment type="caution">
    <text evidence="1">The sequence shown here is derived from an EMBL/GenBank/DDBJ whole genome shotgun (WGS) entry which is preliminary data.</text>
</comment>
<reference evidence="1 2" key="1">
    <citation type="journal article" date="2021" name="Sci. Rep.">
        <title>The distribution of antibiotic resistance genes in chicken gut microbiota commensals.</title>
        <authorList>
            <person name="Juricova H."/>
            <person name="Matiasovicova J."/>
            <person name="Kubasova T."/>
            <person name="Cejkova D."/>
            <person name="Rychlik I."/>
        </authorList>
    </citation>
    <scope>NUCLEOTIDE SEQUENCE [LARGE SCALE GENOMIC DNA]</scope>
    <source>
        <strain evidence="1 2">An810</strain>
    </source>
</reference>
<name>A0ABS2ELH6_9LACO</name>